<proteinExistence type="predicted"/>
<dbReference type="EMBL" id="VIGW01000007">
    <property type="protein sequence ID" value="TWS18719.1"/>
    <property type="molecule type" value="Genomic_DNA"/>
</dbReference>
<feature type="transmembrane region" description="Helical" evidence="1">
    <location>
        <begin position="83"/>
        <end position="115"/>
    </location>
</feature>
<evidence type="ECO:0000256" key="1">
    <source>
        <dbReference type="SAM" id="Phobius"/>
    </source>
</evidence>
<reference evidence="2 3" key="1">
    <citation type="submission" date="2019-06" db="EMBL/GenBank/DDBJ databases">
        <title>Tsukamurella conjunctivitidis sp. nov., Tsukamurella assacharolytica sp. nov. and Tsukamurella sputae sp. nov. isolated from patients with conjunctivitis, bacteraemia (lymphoma) and respiratory infection (sputum) in Hong Kong.</title>
        <authorList>
            <person name="Teng J.L.L."/>
            <person name="Lee H.H."/>
            <person name="Fong J.Y.H."/>
            <person name="Fok K.M.N."/>
            <person name="Lau S.K.P."/>
            <person name="Woo P.C.Y."/>
        </authorList>
    </citation>
    <scope>NUCLEOTIDE SEQUENCE [LARGE SCALE GENOMIC DNA]</scope>
    <source>
        <strain evidence="2 3">HKU71</strain>
    </source>
</reference>
<dbReference type="Pfam" id="PF14017">
    <property type="entry name" value="DUF4233"/>
    <property type="match status" value="1"/>
</dbReference>
<keyword evidence="3" id="KW-1185">Reference proteome</keyword>
<dbReference type="OrthoDB" id="4773077at2"/>
<dbReference type="RefSeq" id="WP_146562269.1">
    <property type="nucleotide sequence ID" value="NZ_VIGW01000007.1"/>
</dbReference>
<name>A0A5C5R6N3_9ACTN</name>
<feature type="transmembrane region" description="Helical" evidence="1">
    <location>
        <begin position="25"/>
        <end position="45"/>
    </location>
</feature>
<dbReference type="AlphaFoldDB" id="A0A5C5R6N3"/>
<keyword evidence="1" id="KW-0472">Membrane</keyword>
<feature type="transmembrane region" description="Helical" evidence="1">
    <location>
        <begin position="57"/>
        <end position="77"/>
    </location>
</feature>
<dbReference type="InterPro" id="IPR025327">
    <property type="entry name" value="DUF4233"/>
</dbReference>
<sequence>MTGTPASNPRFTPPPKDPWKSFRGILSGTLILEMIVVLLALPVVVRLSPGLSGLKIAYVLILAALMFGGCMVVKKPWAIPAFLALQVAVIAGFVVHWGIGAVGVVFAIVWVYIAYIERDVKQRMAEGRLPGQEPIAE</sequence>
<protein>
    <submittedName>
        <fullName evidence="2">DUF4233 domain-containing protein</fullName>
    </submittedName>
</protein>
<accession>A0A5C5R6N3</accession>
<gene>
    <name evidence="2" type="ORF">FK529_14145</name>
</gene>
<keyword evidence="1" id="KW-0812">Transmembrane</keyword>
<comment type="caution">
    <text evidence="2">The sequence shown here is derived from an EMBL/GenBank/DDBJ whole genome shotgun (WGS) entry which is preliminary data.</text>
</comment>
<keyword evidence="1" id="KW-1133">Transmembrane helix</keyword>
<evidence type="ECO:0000313" key="3">
    <source>
        <dbReference type="Proteomes" id="UP000317291"/>
    </source>
</evidence>
<evidence type="ECO:0000313" key="2">
    <source>
        <dbReference type="EMBL" id="TWS18719.1"/>
    </source>
</evidence>
<organism evidence="2 3">
    <name type="scientific">Tsukamurella asaccharolytica</name>
    <dbReference type="NCBI Taxonomy" id="2592067"/>
    <lineage>
        <taxon>Bacteria</taxon>
        <taxon>Bacillati</taxon>
        <taxon>Actinomycetota</taxon>
        <taxon>Actinomycetes</taxon>
        <taxon>Mycobacteriales</taxon>
        <taxon>Tsukamurellaceae</taxon>
        <taxon>Tsukamurella</taxon>
    </lineage>
</organism>
<dbReference type="Proteomes" id="UP000317291">
    <property type="component" value="Unassembled WGS sequence"/>
</dbReference>